<evidence type="ECO:0000313" key="2">
    <source>
        <dbReference type="EMBL" id="AFX98693.1"/>
    </source>
</evidence>
<evidence type="ECO:0000313" key="3">
    <source>
        <dbReference type="Proteomes" id="UP000010077"/>
    </source>
</evidence>
<dbReference type="Proteomes" id="UP000010077">
    <property type="component" value="Chromosome"/>
</dbReference>
<dbReference type="HOGENOM" id="CLU_3267250_0_0_5"/>
<dbReference type="STRING" id="1193729.A1OE_500"/>
<feature type="transmembrane region" description="Helical" evidence="1">
    <location>
        <begin position="15"/>
        <end position="38"/>
    </location>
</feature>
<dbReference type="EMBL" id="CP003539">
    <property type="protein sequence ID" value="AFX98693.1"/>
    <property type="molecule type" value="Genomic_DNA"/>
</dbReference>
<dbReference type="AlphaFoldDB" id="K7Z3W4"/>
<name>K7Z3W4_9PROT</name>
<evidence type="ECO:0000256" key="1">
    <source>
        <dbReference type="SAM" id="Phobius"/>
    </source>
</evidence>
<keyword evidence="1" id="KW-0472">Membrane</keyword>
<reference evidence="2 3" key="1">
    <citation type="journal article" date="2012" name="Proc. Natl. Acad. Sci. U.S.A.">
        <title>Genome streamlining and chemical defense in a coral reef symbiosis.</title>
        <authorList>
            <person name="Kwan J.C."/>
            <person name="Donia M.S."/>
            <person name="Han A.W."/>
            <person name="Hirose E."/>
            <person name="Haygood M.G."/>
            <person name="Schmidt E.W."/>
        </authorList>
    </citation>
    <scope>NUCLEOTIDE SEQUENCE [LARGE SCALE GENOMIC DNA]</scope>
    <source>
        <strain evidence="2 3">L2</strain>
    </source>
</reference>
<gene>
    <name evidence="2" type="ORF">A1OE_500</name>
</gene>
<protein>
    <submittedName>
        <fullName evidence="2">Uncharacterized protein</fullName>
    </submittedName>
</protein>
<sequence>MLKNNFNNYRRSDRCVVHIIIMSNMIVKSCLLSSYYLIIIA</sequence>
<organism evidence="2 3">
    <name type="scientific">Candidatus Endolissoclinum faulkneri L2</name>
    <dbReference type="NCBI Taxonomy" id="1193729"/>
    <lineage>
        <taxon>Bacteria</taxon>
        <taxon>Pseudomonadati</taxon>
        <taxon>Pseudomonadota</taxon>
        <taxon>Alphaproteobacteria</taxon>
        <taxon>Rhodospirillales</taxon>
        <taxon>Rhodospirillaceae</taxon>
        <taxon>Candidatus Endolissoclinum</taxon>
    </lineage>
</organism>
<keyword evidence="1" id="KW-0812">Transmembrane</keyword>
<dbReference type="KEGG" id="thal:A1OE_500"/>
<proteinExistence type="predicted"/>
<accession>K7Z3W4</accession>
<keyword evidence="3" id="KW-1185">Reference proteome</keyword>
<keyword evidence="1" id="KW-1133">Transmembrane helix</keyword>